<evidence type="ECO:0000256" key="1">
    <source>
        <dbReference type="ARBA" id="ARBA00005953"/>
    </source>
</evidence>
<organism evidence="3 4">
    <name type="scientific">Pontibacillus salicampi</name>
    <dbReference type="NCBI Taxonomy" id="1449801"/>
    <lineage>
        <taxon>Bacteria</taxon>
        <taxon>Bacillati</taxon>
        <taxon>Bacillota</taxon>
        <taxon>Bacilli</taxon>
        <taxon>Bacillales</taxon>
        <taxon>Bacillaceae</taxon>
        <taxon>Pontibacillus</taxon>
    </lineage>
</organism>
<dbReference type="InterPro" id="IPR050563">
    <property type="entry name" value="4-hydroxybenzoyl-CoA_TE"/>
</dbReference>
<dbReference type="PANTHER" id="PTHR31793:SF27">
    <property type="entry name" value="NOVEL THIOESTERASE SUPERFAMILY DOMAIN AND SAPOSIN A-TYPE DOMAIN CONTAINING PROTEIN (0610012H03RIK)"/>
    <property type="match status" value="1"/>
</dbReference>
<evidence type="ECO:0000313" key="4">
    <source>
        <dbReference type="Proteomes" id="UP001589836"/>
    </source>
</evidence>
<dbReference type="GO" id="GO:0016787">
    <property type="term" value="F:hydrolase activity"/>
    <property type="evidence" value="ECO:0007669"/>
    <property type="project" value="UniProtKB-KW"/>
</dbReference>
<dbReference type="EMBL" id="JBHLTP010000012">
    <property type="protein sequence ID" value="MFC0524992.1"/>
    <property type="molecule type" value="Genomic_DNA"/>
</dbReference>
<reference evidence="3 4" key="1">
    <citation type="submission" date="2024-09" db="EMBL/GenBank/DDBJ databases">
        <authorList>
            <person name="Sun Q."/>
            <person name="Mori K."/>
        </authorList>
    </citation>
    <scope>NUCLEOTIDE SEQUENCE [LARGE SCALE GENOMIC DNA]</scope>
    <source>
        <strain evidence="3 4">NCAIM B.02529</strain>
    </source>
</reference>
<accession>A0ABV6LRG9</accession>
<name>A0ABV6LRG9_9BACI</name>
<comment type="similarity">
    <text evidence="1">Belongs to the 4-hydroxybenzoyl-CoA thioesterase family.</text>
</comment>
<gene>
    <name evidence="3" type="ORF">ACFFGV_15540</name>
</gene>
<proteinExistence type="inferred from homology"/>
<dbReference type="RefSeq" id="WP_377349648.1">
    <property type="nucleotide sequence ID" value="NZ_JBHLTP010000012.1"/>
</dbReference>
<dbReference type="PIRSF" id="PIRSF003230">
    <property type="entry name" value="YbgC"/>
    <property type="match status" value="1"/>
</dbReference>
<evidence type="ECO:0000313" key="3">
    <source>
        <dbReference type="EMBL" id="MFC0524992.1"/>
    </source>
</evidence>
<sequence length="140" mass="16059">MMVTETEVKVRYQETDQMGVVYHANYLIWFEIGRTVLIEELGFRYHEMEESGILSPLVDADLQFKKPLRYGQTAKVLTWVASYDGLRVTYGYEVQTPEGETAVTGSTKHVCVRKESFKPVSIRKVFPDIHQAYMDAKGDA</sequence>
<keyword evidence="4" id="KW-1185">Reference proteome</keyword>
<comment type="caution">
    <text evidence="3">The sequence shown here is derived from an EMBL/GenBank/DDBJ whole genome shotgun (WGS) entry which is preliminary data.</text>
</comment>
<dbReference type="EC" id="3.1.2.-" evidence="3"/>
<evidence type="ECO:0000256" key="2">
    <source>
        <dbReference type="ARBA" id="ARBA00022801"/>
    </source>
</evidence>
<protein>
    <submittedName>
        <fullName evidence="3">Acyl-CoA thioesterase</fullName>
        <ecNumber evidence="3">3.1.2.-</ecNumber>
    </submittedName>
</protein>
<dbReference type="Proteomes" id="UP001589836">
    <property type="component" value="Unassembled WGS sequence"/>
</dbReference>
<dbReference type="InterPro" id="IPR029069">
    <property type="entry name" value="HotDog_dom_sf"/>
</dbReference>
<dbReference type="CDD" id="cd00586">
    <property type="entry name" value="4HBT"/>
    <property type="match status" value="1"/>
</dbReference>
<dbReference type="InterPro" id="IPR006684">
    <property type="entry name" value="YbgC/YbaW"/>
</dbReference>
<dbReference type="Gene3D" id="3.10.129.10">
    <property type="entry name" value="Hotdog Thioesterase"/>
    <property type="match status" value="1"/>
</dbReference>
<keyword evidence="2 3" id="KW-0378">Hydrolase</keyword>
<dbReference type="SUPFAM" id="SSF54637">
    <property type="entry name" value="Thioesterase/thiol ester dehydrase-isomerase"/>
    <property type="match status" value="1"/>
</dbReference>
<dbReference type="PANTHER" id="PTHR31793">
    <property type="entry name" value="4-HYDROXYBENZOYL-COA THIOESTERASE FAMILY MEMBER"/>
    <property type="match status" value="1"/>
</dbReference>
<dbReference type="Pfam" id="PF13279">
    <property type="entry name" value="4HBT_2"/>
    <property type="match status" value="1"/>
</dbReference>
<dbReference type="NCBIfam" id="TIGR00051">
    <property type="entry name" value="YbgC/FadM family acyl-CoA thioesterase"/>
    <property type="match status" value="1"/>
</dbReference>